<dbReference type="Gene3D" id="3.30.200.180">
    <property type="match status" value="1"/>
</dbReference>
<keyword evidence="2" id="KW-0378">Hydrolase</keyword>
<dbReference type="AlphaFoldDB" id="A0A923NJJ8"/>
<dbReference type="Gene3D" id="3.30.1380.10">
    <property type="match status" value="1"/>
</dbReference>
<dbReference type="PANTHER" id="PTHR34385:SF1">
    <property type="entry name" value="PEPTIDOGLYCAN L-ALANYL-D-GLUTAMATE ENDOPEPTIDASE CWLK"/>
    <property type="match status" value="1"/>
</dbReference>
<dbReference type="InterPro" id="IPR003709">
    <property type="entry name" value="VanY-like_core_dom"/>
</dbReference>
<keyword evidence="2" id="KW-0645">Protease</keyword>
<accession>A0A923NJJ8</accession>
<comment type="caution">
    <text evidence="2">The sequence shown here is derived from an EMBL/GenBank/DDBJ whole genome shotgun (WGS) entry which is preliminary data.</text>
</comment>
<sequence>MRRIFLEKKEIHKGSLVLVNRNHALPRQIGEGQLRSLGGSVSMEKAAAAQLGRLLERKREIVCVSGFRSRKEQEELYLRSLEEHGEVFTNKYVAEPGHSEHESGLAVDLAQRGAPPDLIRPSFPDSGVCRSFRKKAPWFGFIQRYEEGKEAITGIACEPWHFRYVGFPHSLIMQKKGLALEEYLDLLKTGGELIWKYAGRRFQIRYVDLGGKTSIFAEIPERRAWRISGDNRSGFIVTLF</sequence>
<keyword evidence="3" id="KW-1185">Reference proteome</keyword>
<dbReference type="Pfam" id="PF02557">
    <property type="entry name" value="VanY"/>
    <property type="match status" value="1"/>
</dbReference>
<evidence type="ECO:0000313" key="3">
    <source>
        <dbReference type="Proteomes" id="UP000602647"/>
    </source>
</evidence>
<dbReference type="GO" id="GO:0006508">
    <property type="term" value="P:proteolysis"/>
    <property type="evidence" value="ECO:0007669"/>
    <property type="project" value="InterPro"/>
</dbReference>
<reference evidence="2" key="1">
    <citation type="submission" date="2020-08" db="EMBL/GenBank/DDBJ databases">
        <title>Genome public.</title>
        <authorList>
            <person name="Liu C."/>
            <person name="Sun Q."/>
        </authorList>
    </citation>
    <scope>NUCLEOTIDE SEQUENCE</scope>
    <source>
        <strain evidence="2">BX12</strain>
    </source>
</reference>
<name>A0A923NJJ8_9FIRM</name>
<dbReference type="GO" id="GO:0004180">
    <property type="term" value="F:carboxypeptidase activity"/>
    <property type="evidence" value="ECO:0007669"/>
    <property type="project" value="UniProtKB-KW"/>
</dbReference>
<dbReference type="Proteomes" id="UP000602647">
    <property type="component" value="Unassembled WGS sequence"/>
</dbReference>
<dbReference type="InterPro" id="IPR009045">
    <property type="entry name" value="Zn_M74/Hedgehog-like"/>
</dbReference>
<keyword evidence="2" id="KW-0121">Carboxypeptidase</keyword>
<dbReference type="EMBL" id="JACRYT010000006">
    <property type="protein sequence ID" value="MBC6679644.1"/>
    <property type="molecule type" value="Genomic_DNA"/>
</dbReference>
<dbReference type="SUPFAM" id="SSF55166">
    <property type="entry name" value="Hedgehog/DD-peptidase"/>
    <property type="match status" value="1"/>
</dbReference>
<evidence type="ECO:0000259" key="1">
    <source>
        <dbReference type="Pfam" id="PF02557"/>
    </source>
</evidence>
<dbReference type="InterPro" id="IPR052179">
    <property type="entry name" value="DD-CPase-like"/>
</dbReference>
<protein>
    <submittedName>
        <fullName evidence="2">D-alanyl-D-alanine carboxypeptidase family protein</fullName>
    </submittedName>
</protein>
<proteinExistence type="predicted"/>
<dbReference type="RefSeq" id="WP_187302753.1">
    <property type="nucleotide sequence ID" value="NZ_JACRYT010000006.1"/>
</dbReference>
<evidence type="ECO:0000313" key="2">
    <source>
        <dbReference type="EMBL" id="MBC6679644.1"/>
    </source>
</evidence>
<organism evidence="2 3">
    <name type="scientific">Zhenpiania hominis</name>
    <dbReference type="NCBI Taxonomy" id="2763644"/>
    <lineage>
        <taxon>Bacteria</taxon>
        <taxon>Bacillati</taxon>
        <taxon>Bacillota</taxon>
        <taxon>Clostridia</taxon>
        <taxon>Peptostreptococcales</taxon>
        <taxon>Anaerovoracaceae</taxon>
        <taxon>Zhenpiania</taxon>
    </lineage>
</organism>
<feature type="domain" description="D-alanyl-D-alanine carboxypeptidase-like core" evidence="1">
    <location>
        <begin position="44"/>
        <end position="166"/>
    </location>
</feature>
<dbReference type="PANTHER" id="PTHR34385">
    <property type="entry name" value="D-ALANYL-D-ALANINE CARBOXYPEPTIDASE"/>
    <property type="match status" value="1"/>
</dbReference>
<gene>
    <name evidence="2" type="ORF">H9L42_07375</name>
</gene>